<name>A0A8J7A4Z0_9CYAN</name>
<proteinExistence type="predicted"/>
<organism evidence="1 2">
    <name type="scientific">Vasconcelosia minhoensis LEGE 07310</name>
    <dbReference type="NCBI Taxonomy" id="915328"/>
    <lineage>
        <taxon>Bacteria</taxon>
        <taxon>Bacillati</taxon>
        <taxon>Cyanobacteriota</taxon>
        <taxon>Cyanophyceae</taxon>
        <taxon>Nodosilineales</taxon>
        <taxon>Cymatolegaceae</taxon>
        <taxon>Vasconcelosia</taxon>
        <taxon>Vasconcelosia minhoensis</taxon>
    </lineage>
</organism>
<dbReference type="InterPro" id="IPR041601">
    <property type="entry name" value="FRP"/>
</dbReference>
<comment type="caution">
    <text evidence="1">The sequence shown here is derived from an EMBL/GenBank/DDBJ whole genome shotgun (WGS) entry which is preliminary data.</text>
</comment>
<reference evidence="1" key="1">
    <citation type="submission" date="2020-10" db="EMBL/GenBank/DDBJ databases">
        <authorList>
            <person name="Castelo-Branco R."/>
            <person name="Eusebio N."/>
            <person name="Adriana R."/>
            <person name="Vieira A."/>
            <person name="Brugerolle De Fraissinette N."/>
            <person name="Rezende De Castro R."/>
            <person name="Schneider M.P."/>
            <person name="Vasconcelos V."/>
            <person name="Leao P.N."/>
        </authorList>
    </citation>
    <scope>NUCLEOTIDE SEQUENCE</scope>
    <source>
        <strain evidence="1">LEGE 07310</strain>
    </source>
</reference>
<keyword evidence="2" id="KW-1185">Reference proteome</keyword>
<dbReference type="AlphaFoldDB" id="A0A8J7A4Z0"/>
<evidence type="ECO:0000313" key="2">
    <source>
        <dbReference type="Proteomes" id="UP000636505"/>
    </source>
</evidence>
<gene>
    <name evidence="1" type="ORF">IQ241_03810</name>
</gene>
<dbReference type="Gene3D" id="6.10.140.1840">
    <property type="match status" value="1"/>
</dbReference>
<evidence type="ECO:0000313" key="1">
    <source>
        <dbReference type="EMBL" id="MBE9076427.1"/>
    </source>
</evidence>
<dbReference type="Proteomes" id="UP000636505">
    <property type="component" value="Unassembled WGS sequence"/>
</dbReference>
<dbReference type="GO" id="GO:0042651">
    <property type="term" value="C:thylakoid membrane"/>
    <property type="evidence" value="ECO:0007669"/>
    <property type="project" value="InterPro"/>
</dbReference>
<dbReference type="InterPro" id="IPR053747">
    <property type="entry name" value="Fluoresc_Recovery_Reg"/>
</dbReference>
<evidence type="ECO:0008006" key="3">
    <source>
        <dbReference type="Google" id="ProtNLM"/>
    </source>
</evidence>
<dbReference type="RefSeq" id="WP_193905083.1">
    <property type="nucleotide sequence ID" value="NZ_JADEXG010000005.1"/>
</dbReference>
<dbReference type="EMBL" id="JADEXG010000005">
    <property type="protein sequence ID" value="MBE9076427.1"/>
    <property type="molecule type" value="Genomic_DNA"/>
</dbReference>
<accession>A0A8J7A4Z0</accession>
<dbReference type="Pfam" id="PF18032">
    <property type="entry name" value="FRP"/>
    <property type="match status" value="1"/>
</dbReference>
<sequence length="109" mass="12522">MIQASDVKWSKAEKKVAQGAFDKAHERELNALMAEVRERGGAIAAPEDMWRLHDFLSAKRHDIDGKYDYRYSNLIFVFARLVREGWLQLDELDGLDADKRTKVGALARM</sequence>
<protein>
    <recommendedName>
        <fullName evidence="3">Fluorescence recovery protein</fullName>
    </recommendedName>
</protein>